<comment type="similarity">
    <text evidence="7">Belongs to the DNA polymerase HolA subunit family.</text>
</comment>
<feature type="domain" description="DNA polymerase III delta N-terminal" evidence="9">
    <location>
        <begin position="20"/>
        <end position="131"/>
    </location>
</feature>
<organism evidence="11 12">
    <name type="scientific">Weeksella virosa (strain ATCC 43766 / DSM 16922 / JCM 21250 / CCUG 30538 / CDC 9751 / IAM 14551 / NBRC 16016 / NCTC 11634 / CL345/78)</name>
    <dbReference type="NCBI Taxonomy" id="865938"/>
    <lineage>
        <taxon>Bacteria</taxon>
        <taxon>Pseudomonadati</taxon>
        <taxon>Bacteroidota</taxon>
        <taxon>Flavobacteriia</taxon>
        <taxon>Flavobacteriales</taxon>
        <taxon>Weeksellaceae</taxon>
        <taxon>Weeksella</taxon>
    </lineage>
</organism>
<dbReference type="InterPro" id="IPR027417">
    <property type="entry name" value="P-loop_NTPase"/>
</dbReference>
<evidence type="ECO:0000256" key="4">
    <source>
        <dbReference type="ARBA" id="ARBA00022695"/>
    </source>
</evidence>
<evidence type="ECO:0000259" key="9">
    <source>
        <dbReference type="Pfam" id="PF06144"/>
    </source>
</evidence>
<keyword evidence="5" id="KW-0235">DNA replication</keyword>
<dbReference type="InterPro" id="IPR048466">
    <property type="entry name" value="DNA_pol3_delta-like_C"/>
</dbReference>
<reference evidence="12" key="2">
    <citation type="journal article" date="2011" name="Stand. Genomic Sci.">
        <title>Complete genome sequence of Weeksella virosa type strain (9751T).</title>
        <authorList>
            <person name="Lang E."/>
            <person name="Teshima H."/>
            <person name="Lucas S."/>
            <person name="Lapidus A."/>
            <person name="Hammon N."/>
            <person name="Deshpande S."/>
            <person name="Nolan M."/>
            <person name="Cheng J."/>
            <person name="Pitluck S."/>
            <person name="Liolios K."/>
            <person name="Pagani I."/>
            <person name="Mikhailova N."/>
            <person name="Ivanova N."/>
            <person name="Mavromatis K."/>
            <person name="Pati A."/>
            <person name="Tapia R."/>
            <person name="Han C."/>
            <person name="Goodwin L."/>
            <person name="Chen A."/>
            <person name="Palaniappan K."/>
            <person name="Land M."/>
            <person name="Hauser L."/>
            <person name="Chang Y."/>
            <person name="Jeffries C."/>
            <person name="Brambilla E."/>
            <person name="Kopitz M."/>
            <person name="Rohde M."/>
            <person name="Goker M."/>
            <person name="Tindall B."/>
            <person name="Detter J."/>
            <person name="Woyke T."/>
            <person name="Bristow J."/>
            <person name="Eisen J."/>
            <person name="Markowitz V."/>
            <person name="Hugenholtz P."/>
            <person name="Klenk H."/>
            <person name="Kyrpides N."/>
        </authorList>
    </citation>
    <scope>NUCLEOTIDE SEQUENCE [LARGE SCALE GENOMIC DNA]</scope>
    <source>
        <strain evidence="12">ATCC 43766 / DSM 16922 / JCM 21250 / NBRC 16016 / NCTC 11634 / CL345/78</strain>
    </source>
</reference>
<reference evidence="11 12" key="1">
    <citation type="journal article" date="2011" name="Stand. Genomic Sci.">
        <title>Complete genome sequence of Weeksella virosa type strain (9751).</title>
        <authorList>
            <person name="Lang E."/>
            <person name="Teshima H."/>
            <person name="Lucas S."/>
            <person name="Lapidus A."/>
            <person name="Hammon N."/>
            <person name="Deshpande S."/>
            <person name="Nolan M."/>
            <person name="Cheng J.F."/>
            <person name="Pitluck S."/>
            <person name="Liolios K."/>
            <person name="Pagani I."/>
            <person name="Mikhailova N."/>
            <person name="Ivanova N."/>
            <person name="Mavromatis K."/>
            <person name="Pati A."/>
            <person name="Tapia R."/>
            <person name="Han C."/>
            <person name="Goodwin L."/>
            <person name="Chen A."/>
            <person name="Palaniappan K."/>
            <person name="Land M."/>
            <person name="Hauser L."/>
            <person name="Chang Y.J."/>
            <person name="Jeffries C.D."/>
            <person name="Brambilla E.M."/>
            <person name="Kopitz M."/>
            <person name="Rohde M."/>
            <person name="Goker M."/>
            <person name="Tindall B.J."/>
            <person name="Detter J.C."/>
            <person name="Woyke T."/>
            <person name="Bristow J."/>
            <person name="Eisen J.A."/>
            <person name="Markowitz V."/>
            <person name="Hugenholtz P."/>
            <person name="Klenk H.P."/>
            <person name="Kyrpides N.C."/>
        </authorList>
    </citation>
    <scope>NUCLEOTIDE SEQUENCE [LARGE SCALE GENOMIC DNA]</scope>
    <source>
        <strain evidence="12">ATCC 43766 / DSM 16922 / JCM 21250 / NBRC 16016 / NCTC 11634 / CL345/78</strain>
    </source>
</reference>
<sequence length="336" mass="38153">MSATDSLLKDIKNKNFLPIYFLAGEEPYYIDELTEALEKNVLTEDEKAFNQTIVYGQDVDMEQLISLAKQYPMGAEKQLIIVKEAQHLAREIDKLLPYAENPQSSTVLVFNFKGKTIDKRLKIAKTLQKLNAYHEFKKIYESKIPDWIDQRVLKSGVKIDMKAKMLLAEFVGANLSRLDNEIEKLALIIGKGNTITPDQIERNIGISKDYNNFELRTAIINKDMPKIASIIHYFDKNPKENPIIVTISAIFNLFQSLVILHTLEDKSPSNAAKNLGVHPYFVNEYFTGAKNYPLKSTMQIISLIREYDMKSKGVGATGNVSHADLLKELAIKIIHS</sequence>
<dbReference type="Gene3D" id="3.40.50.300">
    <property type="entry name" value="P-loop containing nucleotide triphosphate hydrolases"/>
    <property type="match status" value="1"/>
</dbReference>
<keyword evidence="3" id="KW-0808">Transferase</keyword>
<dbReference type="SUPFAM" id="SSF52540">
    <property type="entry name" value="P-loop containing nucleoside triphosphate hydrolases"/>
    <property type="match status" value="1"/>
</dbReference>
<comment type="catalytic activity">
    <reaction evidence="8">
        <text>DNA(n) + a 2'-deoxyribonucleoside 5'-triphosphate = DNA(n+1) + diphosphate</text>
        <dbReference type="Rhea" id="RHEA:22508"/>
        <dbReference type="Rhea" id="RHEA-COMP:17339"/>
        <dbReference type="Rhea" id="RHEA-COMP:17340"/>
        <dbReference type="ChEBI" id="CHEBI:33019"/>
        <dbReference type="ChEBI" id="CHEBI:61560"/>
        <dbReference type="ChEBI" id="CHEBI:173112"/>
        <dbReference type="EC" id="2.7.7.7"/>
    </reaction>
</comment>
<dbReference type="PANTHER" id="PTHR34388">
    <property type="entry name" value="DNA POLYMERASE III SUBUNIT DELTA"/>
    <property type="match status" value="1"/>
</dbReference>
<dbReference type="Proteomes" id="UP000008641">
    <property type="component" value="Chromosome"/>
</dbReference>
<dbReference type="Gene3D" id="1.20.272.10">
    <property type="match status" value="1"/>
</dbReference>
<dbReference type="CDD" id="cd18138">
    <property type="entry name" value="HLD_clamp_pol_III_delta"/>
    <property type="match status" value="1"/>
</dbReference>
<evidence type="ECO:0000256" key="8">
    <source>
        <dbReference type="ARBA" id="ARBA00049244"/>
    </source>
</evidence>
<dbReference type="GO" id="GO:0006261">
    <property type="term" value="P:DNA-templated DNA replication"/>
    <property type="evidence" value="ECO:0007669"/>
    <property type="project" value="TreeGrafter"/>
</dbReference>
<dbReference type="STRING" id="865938.Weevi_1989"/>
<keyword evidence="6" id="KW-0239">DNA-directed DNA polymerase</keyword>
<dbReference type="EMBL" id="CP002455">
    <property type="protein sequence ID" value="ADX68665.1"/>
    <property type="molecule type" value="Genomic_DNA"/>
</dbReference>
<dbReference type="GO" id="GO:0003677">
    <property type="term" value="F:DNA binding"/>
    <property type="evidence" value="ECO:0007669"/>
    <property type="project" value="InterPro"/>
</dbReference>
<evidence type="ECO:0000256" key="3">
    <source>
        <dbReference type="ARBA" id="ARBA00022679"/>
    </source>
</evidence>
<name>F0P1F1_WEEVC</name>
<dbReference type="EC" id="2.7.7.7" evidence="1"/>
<accession>F0P1F1</accession>
<dbReference type="Pfam" id="PF06144">
    <property type="entry name" value="DNA_pol3_delta"/>
    <property type="match status" value="1"/>
</dbReference>
<dbReference type="InterPro" id="IPR010372">
    <property type="entry name" value="DNA_pol3_delta_N"/>
</dbReference>
<evidence type="ECO:0000313" key="12">
    <source>
        <dbReference type="Proteomes" id="UP000008641"/>
    </source>
</evidence>
<evidence type="ECO:0000256" key="7">
    <source>
        <dbReference type="ARBA" id="ARBA00034754"/>
    </source>
</evidence>
<dbReference type="PANTHER" id="PTHR34388:SF1">
    <property type="entry name" value="DNA POLYMERASE III SUBUNIT DELTA"/>
    <property type="match status" value="1"/>
</dbReference>
<evidence type="ECO:0000256" key="5">
    <source>
        <dbReference type="ARBA" id="ARBA00022705"/>
    </source>
</evidence>
<dbReference type="GO" id="GO:0009360">
    <property type="term" value="C:DNA polymerase III complex"/>
    <property type="evidence" value="ECO:0007669"/>
    <property type="project" value="InterPro"/>
</dbReference>
<evidence type="ECO:0000256" key="1">
    <source>
        <dbReference type="ARBA" id="ARBA00012417"/>
    </source>
</evidence>
<dbReference type="AlphaFoldDB" id="F0P1F1"/>
<proteinExistence type="inferred from homology"/>
<feature type="domain" description="DNA polymerase III delta subunit-like C-terminal" evidence="10">
    <location>
        <begin position="211"/>
        <end position="312"/>
    </location>
</feature>
<keyword evidence="4" id="KW-0548">Nucleotidyltransferase</keyword>
<protein>
    <recommendedName>
        <fullName evidence="2">DNA polymerase III subunit delta</fullName>
        <ecNumber evidence="1">2.7.7.7</ecNumber>
    </recommendedName>
</protein>
<evidence type="ECO:0000256" key="6">
    <source>
        <dbReference type="ARBA" id="ARBA00022932"/>
    </source>
</evidence>
<dbReference type="OrthoDB" id="1172326at2"/>
<dbReference type="HOGENOM" id="CLU_044694_3_0_10"/>
<dbReference type="InterPro" id="IPR008921">
    <property type="entry name" value="DNA_pol3_clamp-load_cplx_C"/>
</dbReference>
<dbReference type="KEGG" id="wvi:Weevi_1989"/>
<dbReference type="GO" id="GO:0003887">
    <property type="term" value="F:DNA-directed DNA polymerase activity"/>
    <property type="evidence" value="ECO:0007669"/>
    <property type="project" value="UniProtKB-KW"/>
</dbReference>
<dbReference type="Gene3D" id="1.10.8.60">
    <property type="match status" value="1"/>
</dbReference>
<dbReference type="SUPFAM" id="SSF48019">
    <property type="entry name" value="post-AAA+ oligomerization domain-like"/>
    <property type="match status" value="1"/>
</dbReference>
<evidence type="ECO:0000259" key="10">
    <source>
        <dbReference type="Pfam" id="PF21694"/>
    </source>
</evidence>
<dbReference type="Pfam" id="PF21694">
    <property type="entry name" value="DNA_pol3_delta_C"/>
    <property type="match status" value="1"/>
</dbReference>
<keyword evidence="12" id="KW-1185">Reference proteome</keyword>
<gene>
    <name evidence="11" type="ordered locus">Weevi_1989</name>
</gene>
<evidence type="ECO:0000313" key="11">
    <source>
        <dbReference type="EMBL" id="ADX68665.1"/>
    </source>
</evidence>
<evidence type="ECO:0000256" key="2">
    <source>
        <dbReference type="ARBA" id="ARBA00017703"/>
    </source>
</evidence>
<dbReference type="InterPro" id="IPR005790">
    <property type="entry name" value="DNA_polIII_delta"/>
</dbReference>
<dbReference type="NCBIfam" id="TIGR01128">
    <property type="entry name" value="holA"/>
    <property type="match status" value="1"/>
</dbReference>
<dbReference type="eggNOG" id="COG1466">
    <property type="taxonomic scope" value="Bacteria"/>
</dbReference>
<dbReference type="RefSeq" id="WP_013599053.1">
    <property type="nucleotide sequence ID" value="NC_015144.1"/>
</dbReference>